<keyword evidence="1" id="KW-0808">Transferase</keyword>
<comment type="caution">
    <text evidence="1">The sequence shown here is derived from an EMBL/GenBank/DDBJ whole genome shotgun (WGS) entry which is preliminary data.</text>
</comment>
<sequence>MASFLRIFSALVFLSIPVSSQLDELFFRGFKDLSSNLTLNGIAEIEKNGILRLTNDTSRLVGQAFYSSPFLFKNSSNSKVFSFSTSFALVIVPEYPKLGGHGMAFTISPSEDLNGLPSQYLGLLNSSDVGNFSNHMFAVEFDTVQDFEFHDISDNHIGIDINSMNSNASAAAAYYSNDNTTKQNLTLKGGKAIQVWIDYDSSENVINVTIAPNSSKPKIPILSFHVDLSPIFHESMYVGFSASTGLLASSHYILGWSFKINGPARALDLSSLPSLPVPKKKNTGFVIGISLASVVLAICLLALAIFYLIKKIRNAEIIEDWELDIGPQRYSYQELKQATNNFSNKQLLGHGGFGQVYKGTLRSSKTEVAVKRISHESKQGVREFVSEIASIGRLRHRNLVQLMGWCRRKGDLLLVYDFMANGSLDNFLFDEPKTVLNWEQRFKIINDVASGLLYLHEGYEQVVIHRDVKASNVLLDSELNGRLGDFGLARLYEHGANPSTTRVVGTLGYLAPELPRTGKATTSSDVFAFGALLLEVACGRRPIEPKAVPEELVLVDWVWGKYREGRVLDVVDPNLNGEYDEHQVLLVIKLGLLCSNNAPTARPTMRQVVRCLQGELELPENLRSPSASDGSKGIVEGFDDLLSSFASSSFDKMRSYSFAGNGASCASLSTSPLTLVYGRD</sequence>
<evidence type="ECO:0000313" key="2">
    <source>
        <dbReference type="Proteomes" id="UP001164539"/>
    </source>
</evidence>
<keyword evidence="1" id="KW-0418">Kinase</keyword>
<keyword evidence="1" id="KW-0675">Receptor</keyword>
<accession>A0ACC1WZR6</accession>
<keyword evidence="2" id="KW-1185">Reference proteome</keyword>
<organism evidence="1 2">
    <name type="scientific">Melia azedarach</name>
    <name type="common">Chinaberry tree</name>
    <dbReference type="NCBI Taxonomy" id="155640"/>
    <lineage>
        <taxon>Eukaryota</taxon>
        <taxon>Viridiplantae</taxon>
        <taxon>Streptophyta</taxon>
        <taxon>Embryophyta</taxon>
        <taxon>Tracheophyta</taxon>
        <taxon>Spermatophyta</taxon>
        <taxon>Magnoliopsida</taxon>
        <taxon>eudicotyledons</taxon>
        <taxon>Gunneridae</taxon>
        <taxon>Pentapetalae</taxon>
        <taxon>rosids</taxon>
        <taxon>malvids</taxon>
        <taxon>Sapindales</taxon>
        <taxon>Meliaceae</taxon>
        <taxon>Melia</taxon>
    </lineage>
</organism>
<reference evidence="1 2" key="1">
    <citation type="journal article" date="2023" name="Science">
        <title>Complex scaffold remodeling in plant triterpene biosynthesis.</title>
        <authorList>
            <person name="De La Pena R."/>
            <person name="Hodgson H."/>
            <person name="Liu J.C."/>
            <person name="Stephenson M.J."/>
            <person name="Martin A.C."/>
            <person name="Owen C."/>
            <person name="Harkess A."/>
            <person name="Leebens-Mack J."/>
            <person name="Jimenez L.E."/>
            <person name="Osbourn A."/>
            <person name="Sattely E.S."/>
        </authorList>
    </citation>
    <scope>NUCLEOTIDE SEQUENCE [LARGE SCALE GENOMIC DNA]</scope>
    <source>
        <strain evidence="2">cv. JPN11</strain>
        <tissue evidence="1">Leaf</tissue>
    </source>
</reference>
<dbReference type="EMBL" id="CM051405">
    <property type="protein sequence ID" value="KAJ4704626.1"/>
    <property type="molecule type" value="Genomic_DNA"/>
</dbReference>
<gene>
    <name evidence="1" type="ORF">OWV82_021509</name>
</gene>
<protein>
    <submittedName>
        <fullName evidence="1">Lectin receptor kinase</fullName>
    </submittedName>
</protein>
<evidence type="ECO:0000313" key="1">
    <source>
        <dbReference type="EMBL" id="KAJ4704626.1"/>
    </source>
</evidence>
<proteinExistence type="predicted"/>
<name>A0ACC1WZR6_MELAZ</name>
<dbReference type="Proteomes" id="UP001164539">
    <property type="component" value="Chromosome 12"/>
</dbReference>